<evidence type="ECO:0000256" key="1">
    <source>
        <dbReference type="SAM" id="MobiDB-lite"/>
    </source>
</evidence>
<sequence>PEGPPSRENRLRRNRRASTTPRSQHLLPHPVNCLRSPPPDHGSEPLPPAPRRRRGTPPLPAPSRCRDQPTPAPPDPRGAASPSPGAQRRPTRRRGVPLPRGPQPPIAPRHASAPPAPCGTSARPARPGFARCIRRHGGLARATHTTSLACSCEPLFLSPARLPRQHHLSLPEQCTADATCEHDLAFIQHGWHYGVPFPSRDGQAIFPGLNRAHCALAMMMENSAFLVQGRNNVPWNPKTANS</sequence>
<feature type="non-terminal residue" evidence="2">
    <location>
        <position position="242"/>
    </location>
</feature>
<organism evidence="2 3">
    <name type="scientific">Paspalum notatum var. saurae</name>
    <dbReference type="NCBI Taxonomy" id="547442"/>
    <lineage>
        <taxon>Eukaryota</taxon>
        <taxon>Viridiplantae</taxon>
        <taxon>Streptophyta</taxon>
        <taxon>Embryophyta</taxon>
        <taxon>Tracheophyta</taxon>
        <taxon>Spermatophyta</taxon>
        <taxon>Magnoliopsida</taxon>
        <taxon>Liliopsida</taxon>
        <taxon>Poales</taxon>
        <taxon>Poaceae</taxon>
        <taxon>PACMAD clade</taxon>
        <taxon>Panicoideae</taxon>
        <taxon>Andropogonodae</taxon>
        <taxon>Paspaleae</taxon>
        <taxon>Paspalinae</taxon>
        <taxon>Paspalum</taxon>
    </lineage>
</organism>
<evidence type="ECO:0000313" key="3">
    <source>
        <dbReference type="Proteomes" id="UP001341281"/>
    </source>
</evidence>
<reference evidence="2 3" key="1">
    <citation type="submission" date="2024-02" db="EMBL/GenBank/DDBJ databases">
        <title>High-quality chromosome-scale genome assembly of Pensacola bahiagrass (Paspalum notatum Flugge var. saurae).</title>
        <authorList>
            <person name="Vega J.M."/>
            <person name="Podio M."/>
            <person name="Orjuela J."/>
            <person name="Siena L.A."/>
            <person name="Pessino S.C."/>
            <person name="Combes M.C."/>
            <person name="Mariac C."/>
            <person name="Albertini E."/>
            <person name="Pupilli F."/>
            <person name="Ortiz J.P.A."/>
            <person name="Leblanc O."/>
        </authorList>
    </citation>
    <scope>NUCLEOTIDE SEQUENCE [LARGE SCALE GENOMIC DNA]</scope>
    <source>
        <strain evidence="2">R1</strain>
        <tissue evidence="2">Leaf</tissue>
    </source>
</reference>
<feature type="compositionally biased region" description="Basic and acidic residues" evidence="1">
    <location>
        <begin position="1"/>
        <end position="11"/>
    </location>
</feature>
<accession>A0AAQ3SNS1</accession>
<proteinExistence type="predicted"/>
<dbReference type="AlphaFoldDB" id="A0AAQ3SNS1"/>
<dbReference type="Proteomes" id="UP001341281">
    <property type="component" value="Chromosome 02"/>
</dbReference>
<name>A0AAQ3SNS1_PASNO</name>
<evidence type="ECO:0000313" key="2">
    <source>
        <dbReference type="EMBL" id="WVZ58006.1"/>
    </source>
</evidence>
<keyword evidence="3" id="KW-1185">Reference proteome</keyword>
<protein>
    <submittedName>
        <fullName evidence="2">Uncharacterized protein</fullName>
    </submittedName>
</protein>
<gene>
    <name evidence="2" type="ORF">U9M48_008323</name>
</gene>
<feature type="region of interest" description="Disordered" evidence="1">
    <location>
        <begin position="1"/>
        <end position="124"/>
    </location>
</feature>
<feature type="compositionally biased region" description="Pro residues" evidence="1">
    <location>
        <begin position="36"/>
        <end position="49"/>
    </location>
</feature>
<dbReference type="EMBL" id="CP144746">
    <property type="protein sequence ID" value="WVZ58006.1"/>
    <property type="molecule type" value="Genomic_DNA"/>
</dbReference>